<accession>A0A0D7ASU5</accession>
<keyword evidence="3" id="KW-1185">Reference proteome</keyword>
<feature type="compositionally biased region" description="Pro residues" evidence="1">
    <location>
        <begin position="1"/>
        <end position="21"/>
    </location>
</feature>
<dbReference type="Proteomes" id="UP000054007">
    <property type="component" value="Unassembled WGS sequence"/>
</dbReference>
<gene>
    <name evidence="2" type="ORF">CYLTODRAFT_460151</name>
</gene>
<name>A0A0D7ASU5_9AGAR</name>
<organism evidence="2 3">
    <name type="scientific">Cylindrobasidium torrendii FP15055 ss-10</name>
    <dbReference type="NCBI Taxonomy" id="1314674"/>
    <lineage>
        <taxon>Eukaryota</taxon>
        <taxon>Fungi</taxon>
        <taxon>Dikarya</taxon>
        <taxon>Basidiomycota</taxon>
        <taxon>Agaricomycotina</taxon>
        <taxon>Agaricomycetes</taxon>
        <taxon>Agaricomycetidae</taxon>
        <taxon>Agaricales</taxon>
        <taxon>Marasmiineae</taxon>
        <taxon>Physalacriaceae</taxon>
        <taxon>Cylindrobasidium</taxon>
    </lineage>
</organism>
<sequence>MSNSAPPPSNTSGQPPPPPPTIDYSELPTKFDTPRGASLFPEHEDTKLNKAEDWLFWKTQFCEAVENAAGLVGLRILVGSLPKPPDTMKAELAVWGSIDSFLRIKIVMCVERAIGTKMINLESAALRYNFLSTQYGPEDTGSILIQFRKLCTPMTSTMSLKDYTDNFLDATNSLHSFGMEMGTEILAGLFIGNIYAEPSDPNSYFTWSQSVTLNSKSTLDEIISSAGSNERMRKAQKQVSQTSELVGIRSCHHLAA</sequence>
<protein>
    <submittedName>
        <fullName evidence="2">Uncharacterized protein</fullName>
    </submittedName>
</protein>
<proteinExistence type="predicted"/>
<dbReference type="AlphaFoldDB" id="A0A0D7ASU5"/>
<dbReference type="EMBL" id="KN881066">
    <property type="protein sequence ID" value="KIY61085.1"/>
    <property type="molecule type" value="Genomic_DNA"/>
</dbReference>
<feature type="region of interest" description="Disordered" evidence="1">
    <location>
        <begin position="1"/>
        <end position="28"/>
    </location>
</feature>
<reference evidence="2 3" key="1">
    <citation type="journal article" date="2015" name="Fungal Genet. Biol.">
        <title>Evolution of novel wood decay mechanisms in Agaricales revealed by the genome sequences of Fistulina hepatica and Cylindrobasidium torrendii.</title>
        <authorList>
            <person name="Floudas D."/>
            <person name="Held B.W."/>
            <person name="Riley R."/>
            <person name="Nagy L.G."/>
            <person name="Koehler G."/>
            <person name="Ransdell A.S."/>
            <person name="Younus H."/>
            <person name="Chow J."/>
            <person name="Chiniquy J."/>
            <person name="Lipzen A."/>
            <person name="Tritt A."/>
            <person name="Sun H."/>
            <person name="Haridas S."/>
            <person name="LaButti K."/>
            <person name="Ohm R.A."/>
            <person name="Kues U."/>
            <person name="Blanchette R.A."/>
            <person name="Grigoriev I.V."/>
            <person name="Minto R.E."/>
            <person name="Hibbett D.S."/>
        </authorList>
    </citation>
    <scope>NUCLEOTIDE SEQUENCE [LARGE SCALE GENOMIC DNA]</scope>
    <source>
        <strain evidence="2 3">FP15055 ss-10</strain>
    </source>
</reference>
<evidence type="ECO:0000313" key="2">
    <source>
        <dbReference type="EMBL" id="KIY61085.1"/>
    </source>
</evidence>
<evidence type="ECO:0000256" key="1">
    <source>
        <dbReference type="SAM" id="MobiDB-lite"/>
    </source>
</evidence>
<evidence type="ECO:0000313" key="3">
    <source>
        <dbReference type="Proteomes" id="UP000054007"/>
    </source>
</evidence>